<dbReference type="Proteomes" id="UP000076021">
    <property type="component" value="Chromosome"/>
</dbReference>
<proteinExistence type="predicted"/>
<gene>
    <name evidence="1" type="ORF">ATY39_11780</name>
</gene>
<protein>
    <submittedName>
        <fullName evidence="1">Uncharacterized protein</fullName>
    </submittedName>
</protein>
<reference evidence="1 2" key="1">
    <citation type="journal article" date="2016" name="Genome Announc.">
        <title>Whole-Genome Sequence of Rummeliibacillus stabekisii Strain PP9 Isolated from Antarctic Soil.</title>
        <authorList>
            <person name="da Mota F.F."/>
            <person name="Vollu R.E."/>
            <person name="Jurelevicius D."/>
            <person name="Seldin L."/>
        </authorList>
    </citation>
    <scope>NUCLEOTIDE SEQUENCE [LARGE SCALE GENOMIC DNA]</scope>
    <source>
        <strain evidence="1 2">PP9</strain>
    </source>
</reference>
<reference evidence="2" key="2">
    <citation type="submission" date="2016-03" db="EMBL/GenBank/DDBJ databases">
        <authorList>
            <person name="Ploux O."/>
        </authorList>
    </citation>
    <scope>NUCLEOTIDE SEQUENCE [LARGE SCALE GENOMIC DNA]</scope>
    <source>
        <strain evidence="2">PP9</strain>
    </source>
</reference>
<accession>A0A143HEB5</accession>
<sequence length="73" mass="8761">MSNLYWYTSSCKQHVHFSRIVISSKGFFLAEEKVSLSNFKQFIFKRNSEFIQVILYESEIHQEIYLFVQECAL</sequence>
<evidence type="ECO:0000313" key="1">
    <source>
        <dbReference type="EMBL" id="AMX00043.1"/>
    </source>
</evidence>
<dbReference type="EMBL" id="CP014806">
    <property type="protein sequence ID" value="AMX00043.1"/>
    <property type="molecule type" value="Genomic_DNA"/>
</dbReference>
<keyword evidence="2" id="KW-1185">Reference proteome</keyword>
<dbReference type="AlphaFoldDB" id="A0A143HEB5"/>
<organism evidence="1 2">
    <name type="scientific">Rummeliibacillus stabekisii</name>
    <dbReference type="NCBI Taxonomy" id="241244"/>
    <lineage>
        <taxon>Bacteria</taxon>
        <taxon>Bacillati</taxon>
        <taxon>Bacillota</taxon>
        <taxon>Bacilli</taxon>
        <taxon>Bacillales</taxon>
        <taxon>Caryophanaceae</taxon>
        <taxon>Rummeliibacillus</taxon>
    </lineage>
</organism>
<evidence type="ECO:0000313" key="2">
    <source>
        <dbReference type="Proteomes" id="UP000076021"/>
    </source>
</evidence>
<dbReference type="KEGG" id="rst:ATY39_11780"/>
<name>A0A143HEB5_9BACL</name>